<feature type="compositionally biased region" description="Basic residues" evidence="1">
    <location>
        <begin position="75"/>
        <end position="84"/>
    </location>
</feature>
<evidence type="ECO:0000313" key="3">
    <source>
        <dbReference type="Proteomes" id="UP000691718"/>
    </source>
</evidence>
<gene>
    <name evidence="2" type="ORF">PAPOLLO_LOCUS12769</name>
</gene>
<sequence length="95" mass="10844">MASRKRCGKILHSDASDIVYNVIKYFDEEKNLKRYHPLKYSAARAAMATNLSRATISKIKKEGQLAEQTNTKLRTPSKGRKGKNNTRVPMENFDI</sequence>
<name>A0A8S3X0R1_PARAO</name>
<dbReference type="AlphaFoldDB" id="A0A8S3X0R1"/>
<dbReference type="Proteomes" id="UP000691718">
    <property type="component" value="Unassembled WGS sequence"/>
</dbReference>
<comment type="caution">
    <text evidence="2">The sequence shown here is derived from an EMBL/GenBank/DDBJ whole genome shotgun (WGS) entry which is preliminary data.</text>
</comment>
<dbReference type="OrthoDB" id="6511194at2759"/>
<accession>A0A8S3X0R1</accession>
<reference evidence="2" key="1">
    <citation type="submission" date="2021-04" db="EMBL/GenBank/DDBJ databases">
        <authorList>
            <person name="Tunstrom K."/>
        </authorList>
    </citation>
    <scope>NUCLEOTIDE SEQUENCE</scope>
</reference>
<evidence type="ECO:0000256" key="1">
    <source>
        <dbReference type="SAM" id="MobiDB-lite"/>
    </source>
</evidence>
<evidence type="ECO:0000313" key="2">
    <source>
        <dbReference type="EMBL" id="CAG4995150.1"/>
    </source>
</evidence>
<feature type="region of interest" description="Disordered" evidence="1">
    <location>
        <begin position="62"/>
        <end position="95"/>
    </location>
</feature>
<proteinExistence type="predicted"/>
<organism evidence="2 3">
    <name type="scientific">Parnassius apollo</name>
    <name type="common">Apollo butterfly</name>
    <name type="synonym">Papilio apollo</name>
    <dbReference type="NCBI Taxonomy" id="110799"/>
    <lineage>
        <taxon>Eukaryota</taxon>
        <taxon>Metazoa</taxon>
        <taxon>Ecdysozoa</taxon>
        <taxon>Arthropoda</taxon>
        <taxon>Hexapoda</taxon>
        <taxon>Insecta</taxon>
        <taxon>Pterygota</taxon>
        <taxon>Neoptera</taxon>
        <taxon>Endopterygota</taxon>
        <taxon>Lepidoptera</taxon>
        <taxon>Glossata</taxon>
        <taxon>Ditrysia</taxon>
        <taxon>Papilionoidea</taxon>
        <taxon>Papilionidae</taxon>
        <taxon>Parnassiinae</taxon>
        <taxon>Parnassini</taxon>
        <taxon>Parnassius</taxon>
        <taxon>Parnassius</taxon>
    </lineage>
</organism>
<keyword evidence="3" id="KW-1185">Reference proteome</keyword>
<dbReference type="EMBL" id="CAJQZP010000898">
    <property type="protein sequence ID" value="CAG4995150.1"/>
    <property type="molecule type" value="Genomic_DNA"/>
</dbReference>
<protein>
    <submittedName>
        <fullName evidence="2">(apollo) hypothetical protein</fullName>
    </submittedName>
</protein>